<comment type="cofactor">
    <cofactor evidence="7">
        <name>Fe(2+)</name>
        <dbReference type="ChEBI" id="CHEBI:29033"/>
    </cofactor>
    <text evidence="7">Binds 1 Fe(2+) ion per subunit.</text>
</comment>
<dbReference type="GO" id="GO:0005737">
    <property type="term" value="C:cytoplasm"/>
    <property type="evidence" value="ECO:0007669"/>
    <property type="project" value="UniProtKB-SubCell"/>
</dbReference>
<organism evidence="9 10">
    <name type="scientific">Hansschlegelia beijingensis</name>
    <dbReference type="NCBI Taxonomy" id="1133344"/>
    <lineage>
        <taxon>Bacteria</taxon>
        <taxon>Pseudomonadati</taxon>
        <taxon>Pseudomonadota</taxon>
        <taxon>Alphaproteobacteria</taxon>
        <taxon>Hyphomicrobiales</taxon>
        <taxon>Methylopilaceae</taxon>
        <taxon>Hansschlegelia</taxon>
    </lineage>
</organism>
<accession>A0A7W6D400</accession>
<evidence type="ECO:0000256" key="5">
    <source>
        <dbReference type="ARBA" id="ARBA00023315"/>
    </source>
</evidence>
<dbReference type="PANTHER" id="PTHR11735:SF6">
    <property type="entry name" value="TRNA N6-ADENOSINE THREONYLCARBAMOYLTRANSFERASE, MITOCHONDRIAL"/>
    <property type="match status" value="1"/>
</dbReference>
<dbReference type="RefSeq" id="WP_183395730.1">
    <property type="nucleotide sequence ID" value="NZ_JACIDR010000004.1"/>
</dbReference>
<dbReference type="HAMAP" id="MF_01445">
    <property type="entry name" value="TsaD"/>
    <property type="match status" value="1"/>
</dbReference>
<reference evidence="9 10" key="1">
    <citation type="submission" date="2020-08" db="EMBL/GenBank/DDBJ databases">
        <title>Genomic Encyclopedia of Type Strains, Phase IV (KMG-IV): sequencing the most valuable type-strain genomes for metagenomic binning, comparative biology and taxonomic classification.</title>
        <authorList>
            <person name="Goeker M."/>
        </authorList>
    </citation>
    <scope>NUCLEOTIDE SEQUENCE [LARGE SCALE GENOMIC DNA]</scope>
    <source>
        <strain evidence="9 10">DSM 25481</strain>
    </source>
</reference>
<dbReference type="Proteomes" id="UP000528964">
    <property type="component" value="Unassembled WGS sequence"/>
</dbReference>
<keyword evidence="3 7" id="KW-0479">Metal-binding</keyword>
<evidence type="ECO:0000256" key="2">
    <source>
        <dbReference type="ARBA" id="ARBA00022694"/>
    </source>
</evidence>
<dbReference type="NCBIfam" id="TIGR00329">
    <property type="entry name" value="gcp_kae1"/>
    <property type="match status" value="1"/>
</dbReference>
<evidence type="ECO:0000256" key="6">
    <source>
        <dbReference type="ARBA" id="ARBA00048117"/>
    </source>
</evidence>
<proteinExistence type="inferred from homology"/>
<dbReference type="GO" id="GO:0061711">
    <property type="term" value="F:tRNA N(6)-L-threonylcarbamoyladenine synthase activity"/>
    <property type="evidence" value="ECO:0007669"/>
    <property type="project" value="UniProtKB-EC"/>
</dbReference>
<feature type="binding site" evidence="7">
    <location>
        <position position="119"/>
    </location>
    <ligand>
        <name>Fe cation</name>
        <dbReference type="ChEBI" id="CHEBI:24875"/>
    </ligand>
</feature>
<dbReference type="InterPro" id="IPR043129">
    <property type="entry name" value="ATPase_NBD"/>
</dbReference>
<evidence type="ECO:0000313" key="10">
    <source>
        <dbReference type="Proteomes" id="UP000528964"/>
    </source>
</evidence>
<dbReference type="InterPro" id="IPR022450">
    <property type="entry name" value="TsaD"/>
</dbReference>
<comment type="similarity">
    <text evidence="7">Belongs to the KAE1 / TsaD family.</text>
</comment>
<comment type="function">
    <text evidence="7">Required for the formation of a threonylcarbamoyl group on adenosine at position 37 (t(6)A37) in tRNAs that read codons beginning with adenine. Is involved in the transfer of the threonylcarbamoyl moiety of threonylcarbamoyl-AMP (TC-AMP) to the N6 group of A37, together with TsaE and TsaB. TsaD likely plays a direct catalytic role in this reaction.</text>
</comment>
<evidence type="ECO:0000256" key="7">
    <source>
        <dbReference type="HAMAP-Rule" id="MF_01445"/>
    </source>
</evidence>
<dbReference type="NCBIfam" id="TIGR03723">
    <property type="entry name" value="T6A_TsaD_YgjD"/>
    <property type="match status" value="1"/>
</dbReference>
<dbReference type="SUPFAM" id="SSF53067">
    <property type="entry name" value="Actin-like ATPase domain"/>
    <property type="match status" value="2"/>
</dbReference>
<dbReference type="InterPro" id="IPR000905">
    <property type="entry name" value="Gcp-like_dom"/>
</dbReference>
<gene>
    <name evidence="7" type="primary">tsaD</name>
    <name evidence="9" type="ORF">GGR24_002537</name>
</gene>
<evidence type="ECO:0000256" key="1">
    <source>
        <dbReference type="ARBA" id="ARBA00022679"/>
    </source>
</evidence>
<dbReference type="EC" id="2.3.1.234" evidence="7"/>
<dbReference type="CDD" id="cd24133">
    <property type="entry name" value="ASKHA_NBD_TsaD_bac"/>
    <property type="match status" value="1"/>
</dbReference>
<evidence type="ECO:0000256" key="3">
    <source>
        <dbReference type="ARBA" id="ARBA00022723"/>
    </source>
</evidence>
<feature type="binding site" evidence="7">
    <location>
        <position position="309"/>
    </location>
    <ligand>
        <name>Fe cation</name>
        <dbReference type="ChEBI" id="CHEBI:24875"/>
    </ligand>
</feature>
<evidence type="ECO:0000313" key="9">
    <source>
        <dbReference type="EMBL" id="MBB3973860.1"/>
    </source>
</evidence>
<dbReference type="Gene3D" id="3.30.420.40">
    <property type="match status" value="2"/>
</dbReference>
<evidence type="ECO:0000259" key="8">
    <source>
        <dbReference type="Pfam" id="PF00814"/>
    </source>
</evidence>
<dbReference type="GO" id="GO:0002949">
    <property type="term" value="P:tRNA threonylcarbamoyladenosine modification"/>
    <property type="evidence" value="ECO:0007669"/>
    <property type="project" value="UniProtKB-UniRule"/>
</dbReference>
<feature type="binding site" evidence="7">
    <location>
        <position position="281"/>
    </location>
    <ligand>
        <name>substrate</name>
    </ligand>
</feature>
<keyword evidence="10" id="KW-1185">Reference proteome</keyword>
<comment type="catalytic activity">
    <reaction evidence="6 7">
        <text>L-threonylcarbamoyladenylate + adenosine(37) in tRNA = N(6)-L-threonylcarbamoyladenosine(37) in tRNA + AMP + H(+)</text>
        <dbReference type="Rhea" id="RHEA:37059"/>
        <dbReference type="Rhea" id="RHEA-COMP:10162"/>
        <dbReference type="Rhea" id="RHEA-COMP:10163"/>
        <dbReference type="ChEBI" id="CHEBI:15378"/>
        <dbReference type="ChEBI" id="CHEBI:73682"/>
        <dbReference type="ChEBI" id="CHEBI:74411"/>
        <dbReference type="ChEBI" id="CHEBI:74418"/>
        <dbReference type="ChEBI" id="CHEBI:456215"/>
        <dbReference type="EC" id="2.3.1.234"/>
    </reaction>
</comment>
<dbReference type="GO" id="GO:0005506">
    <property type="term" value="F:iron ion binding"/>
    <property type="evidence" value="ECO:0007669"/>
    <property type="project" value="UniProtKB-UniRule"/>
</dbReference>
<feature type="binding site" evidence="7">
    <location>
        <position position="170"/>
    </location>
    <ligand>
        <name>substrate</name>
    </ligand>
</feature>
<dbReference type="PANTHER" id="PTHR11735">
    <property type="entry name" value="TRNA N6-ADENOSINE THREONYLCARBAMOYLTRANSFERASE"/>
    <property type="match status" value="1"/>
</dbReference>
<dbReference type="FunFam" id="3.30.420.40:FF:000012">
    <property type="entry name" value="tRNA N6-adenosine threonylcarbamoyltransferase"/>
    <property type="match status" value="1"/>
</dbReference>
<comment type="caution">
    <text evidence="9">The sequence shown here is derived from an EMBL/GenBank/DDBJ whole genome shotgun (WGS) entry which is preliminary data.</text>
</comment>
<evidence type="ECO:0000256" key="4">
    <source>
        <dbReference type="ARBA" id="ARBA00023004"/>
    </source>
</evidence>
<name>A0A7W6D400_9HYPH</name>
<feature type="binding site" evidence="7">
    <location>
        <position position="187"/>
    </location>
    <ligand>
        <name>substrate</name>
    </ligand>
</feature>
<feature type="binding site" evidence="7">
    <location>
        <position position="183"/>
    </location>
    <ligand>
        <name>substrate</name>
    </ligand>
</feature>
<feature type="binding site" evidence="7">
    <location>
        <position position="115"/>
    </location>
    <ligand>
        <name>Fe cation</name>
        <dbReference type="ChEBI" id="CHEBI:24875"/>
    </ligand>
</feature>
<keyword evidence="7" id="KW-0963">Cytoplasm</keyword>
<dbReference type="EMBL" id="JACIDR010000004">
    <property type="protein sequence ID" value="MBB3973860.1"/>
    <property type="molecule type" value="Genomic_DNA"/>
</dbReference>
<protein>
    <recommendedName>
        <fullName evidence="7">tRNA N6-adenosine threonylcarbamoyltransferase</fullName>
        <ecNumber evidence="7">2.3.1.234</ecNumber>
    </recommendedName>
    <alternativeName>
        <fullName evidence="7">N6-L-threonylcarbamoyladenine synthase</fullName>
        <shortName evidence="7">t(6)A synthase</shortName>
    </alternativeName>
    <alternativeName>
        <fullName evidence="7">t(6)A37 threonylcarbamoyladenosine biosynthesis protein TsaD</fullName>
    </alternativeName>
    <alternativeName>
        <fullName evidence="7">tRNA threonylcarbamoyladenosine biosynthesis protein TsaD</fullName>
    </alternativeName>
</protein>
<comment type="subcellular location">
    <subcellularLocation>
        <location evidence="7">Cytoplasm</location>
    </subcellularLocation>
</comment>
<feature type="domain" description="Gcp-like" evidence="8">
    <location>
        <begin position="27"/>
        <end position="316"/>
    </location>
</feature>
<keyword evidence="4 7" id="KW-0408">Iron</keyword>
<feature type="binding site" evidence="7">
    <location>
        <begin position="137"/>
        <end position="141"/>
    </location>
    <ligand>
        <name>substrate</name>
    </ligand>
</feature>
<keyword evidence="5 7" id="KW-0012">Acyltransferase</keyword>
<keyword evidence="2 7" id="KW-0819">tRNA processing</keyword>
<dbReference type="Pfam" id="PF00814">
    <property type="entry name" value="TsaD"/>
    <property type="match status" value="1"/>
</dbReference>
<dbReference type="InterPro" id="IPR017861">
    <property type="entry name" value="KAE1/TsaD"/>
</dbReference>
<sequence length="351" mass="36226">MLVLGLETTCDETAASIVRRGGDGPGEILSNVVRAQVEEHAAFGGVVPEIAARAHVEALDGVLSAALSRAGVTLRDLDGVAAAAGPGLVGGVIVGLTAAKALAVVAEKPFIAVNHLEAHALTARLTDGIAFPYLLLLASGGHTQLLAVLGVGRYVRLGTTLDDALGEAFDKVAKMLDLGYPGGPEVERRAETGDPERFAFPRPMFGRAEPNFSLSGLKTAVRLEAERVAPLSAQDVDDLCASFQAAVADVVANRVRVAFRMFCERHGAPSAIVVAGGVAANGQIRRALQRVSSEMGARLVAPPLALCGDNGAMIAWAGAERLALGLEDDLSFAPRPRWPLDLAAAAPGAKA</sequence>
<dbReference type="PRINTS" id="PR00789">
    <property type="entry name" value="OSIALOPTASE"/>
</dbReference>
<dbReference type="AlphaFoldDB" id="A0A7W6D400"/>
<keyword evidence="1 7" id="KW-0808">Transferase</keyword>